<dbReference type="PANTHER" id="PTHR19919">
    <property type="entry name" value="WD REPEAT CONTAINING PROTEIN"/>
    <property type="match status" value="1"/>
</dbReference>
<dbReference type="InterPro" id="IPR015943">
    <property type="entry name" value="WD40/YVTN_repeat-like_dom_sf"/>
</dbReference>
<dbReference type="PROSITE" id="PS50294">
    <property type="entry name" value="WD_REPEATS_REGION"/>
    <property type="match status" value="1"/>
</dbReference>
<evidence type="ECO:0008006" key="6">
    <source>
        <dbReference type="Google" id="ProtNLM"/>
    </source>
</evidence>
<keyword evidence="2" id="KW-0677">Repeat</keyword>
<proteinExistence type="predicted"/>
<dbReference type="PROSITE" id="PS00678">
    <property type="entry name" value="WD_REPEATS_1"/>
    <property type="match status" value="2"/>
</dbReference>
<dbReference type="Pfam" id="PF00400">
    <property type="entry name" value="WD40"/>
    <property type="match status" value="3"/>
</dbReference>
<reference evidence="4 5" key="1">
    <citation type="journal article" date="2018" name="MBio">
        <title>Comparative Genomics Reveals the Core Gene Toolbox for the Fungus-Insect Symbiosis.</title>
        <authorList>
            <person name="Wang Y."/>
            <person name="Stata M."/>
            <person name="Wang W."/>
            <person name="Stajich J.E."/>
            <person name="White M.M."/>
            <person name="Moncalvo J.M."/>
        </authorList>
    </citation>
    <scope>NUCLEOTIDE SEQUENCE [LARGE SCALE GENOMIC DNA]</scope>
    <source>
        <strain evidence="4 5">AUS-126-30</strain>
    </source>
</reference>
<evidence type="ECO:0000256" key="1">
    <source>
        <dbReference type="ARBA" id="ARBA00022574"/>
    </source>
</evidence>
<evidence type="ECO:0000313" key="4">
    <source>
        <dbReference type="EMBL" id="PWA02583.1"/>
    </source>
</evidence>
<sequence length="440" mass="48832">MTSAQKQNMLEIENVKPQKEICNYYAPWPIGTLAWSEANSNNPYQFAVGSLKSELKNHIRIAQLSPEHLYNKNEDDSDFSSVAEGELDFPPTKIKWKPETGGYQESEFLATTGDMLRIWECKNLGLLNDDNCYQKKLNQLFSLNTRPGYVSPLTSMDWNRFDNRLIITSSVDTTCTVWDVETQQSKTQLIAHDKEVYDVKFVTGSTDIFYTCGADGSIRMFDLRSLEHSTIVYEEPPQLITAATNNNGNVGSSRLASFTPPLLRISTSLLEPNYIATIALDSNVVSIIDIRFPGTVAATLLGHTAPISACEWSPSNRNQLTTSATDSSVFVWDITKSIDENVGSKQLENLSNISGGHSISHGAALGDSYMVQEMEKYSNDKGEVTSGVPLPNIYGKVNNVPSAPFLTYSAKMPVNLLSWNLISQDWVAIAYGYTVQALRL</sequence>
<dbReference type="InterPro" id="IPR045159">
    <property type="entry name" value="DCAF7-like"/>
</dbReference>
<comment type="caution">
    <text evidence="4">The sequence shown here is derived from an EMBL/GenBank/DDBJ whole genome shotgun (WGS) entry which is preliminary data.</text>
</comment>
<dbReference type="AlphaFoldDB" id="A0A2U1JC93"/>
<keyword evidence="1 3" id="KW-0853">WD repeat</keyword>
<dbReference type="InterPro" id="IPR036322">
    <property type="entry name" value="WD40_repeat_dom_sf"/>
</dbReference>
<feature type="repeat" description="WD" evidence="3">
    <location>
        <begin position="300"/>
        <end position="334"/>
    </location>
</feature>
<dbReference type="InterPro" id="IPR001680">
    <property type="entry name" value="WD40_rpt"/>
</dbReference>
<gene>
    <name evidence="4" type="ORF">BB558_001273</name>
</gene>
<dbReference type="InterPro" id="IPR019775">
    <property type="entry name" value="WD40_repeat_CS"/>
</dbReference>
<accession>A0A2U1JC93</accession>
<dbReference type="SUPFAM" id="SSF50978">
    <property type="entry name" value="WD40 repeat-like"/>
    <property type="match status" value="1"/>
</dbReference>
<dbReference type="Gene3D" id="2.130.10.10">
    <property type="entry name" value="YVTN repeat-like/Quinoprotein amine dehydrogenase"/>
    <property type="match status" value="1"/>
</dbReference>
<evidence type="ECO:0000313" key="5">
    <source>
        <dbReference type="Proteomes" id="UP000245591"/>
    </source>
</evidence>
<protein>
    <recommendedName>
        <fullName evidence="6">Anaphase-promoting complex subunit 4 WD40 domain-containing protein</fullName>
    </recommendedName>
</protein>
<evidence type="ECO:0000256" key="2">
    <source>
        <dbReference type="ARBA" id="ARBA00022737"/>
    </source>
</evidence>
<evidence type="ECO:0000256" key="3">
    <source>
        <dbReference type="PROSITE-ProRule" id="PRU00221"/>
    </source>
</evidence>
<keyword evidence="5" id="KW-1185">Reference proteome</keyword>
<feature type="repeat" description="WD" evidence="3">
    <location>
        <begin position="146"/>
        <end position="188"/>
    </location>
</feature>
<name>A0A2U1JC93_SMIAN</name>
<dbReference type="PROSITE" id="PS50082">
    <property type="entry name" value="WD_REPEATS_2"/>
    <property type="match status" value="2"/>
</dbReference>
<dbReference type="SMART" id="SM00320">
    <property type="entry name" value="WD40"/>
    <property type="match status" value="3"/>
</dbReference>
<organism evidence="4 5">
    <name type="scientific">Smittium angustum</name>
    <dbReference type="NCBI Taxonomy" id="133377"/>
    <lineage>
        <taxon>Eukaryota</taxon>
        <taxon>Fungi</taxon>
        <taxon>Fungi incertae sedis</taxon>
        <taxon>Zoopagomycota</taxon>
        <taxon>Kickxellomycotina</taxon>
        <taxon>Harpellomycetes</taxon>
        <taxon>Harpellales</taxon>
        <taxon>Legeriomycetaceae</taxon>
        <taxon>Smittium</taxon>
    </lineage>
</organism>
<dbReference type="Proteomes" id="UP000245591">
    <property type="component" value="Unassembled WGS sequence"/>
</dbReference>
<dbReference type="EMBL" id="MBFU01000071">
    <property type="protein sequence ID" value="PWA02583.1"/>
    <property type="molecule type" value="Genomic_DNA"/>
</dbReference>